<evidence type="ECO:0000256" key="1">
    <source>
        <dbReference type="SAM" id="SignalP"/>
    </source>
</evidence>
<sequence length="291" mass="32935">MKFTALFFVCILYHLSYFTTVSGLIDEVEDVFSISKDIASTVFKAWDTVSEHLPVDQSEITPPFLRKKGAKLTSKMKLITHMLENVDRRINSVTISAVSSLRNDFQSIAHYELRVGEVHRLTGIIEDAYARFVAYLPDGTDIGDSYSAIKDQLDLVNEETPGTNIRLRHKHISLDPGNITEATYNAEGVEGNTPIRVVSDLSEESEKKPTRAHARKLSDSFEPYTLESFAHATVSHSSDSVMQVLHTLAHQLVPHREGFRFHLKDGFLSYLSTTLQYYCIGWRLNCKTTLY</sequence>
<reference evidence="2" key="1">
    <citation type="submission" date="2021-12" db="EMBL/GenBank/DDBJ databases">
        <authorList>
            <person name="King R."/>
        </authorList>
    </citation>
    <scope>NUCLEOTIDE SEQUENCE</scope>
</reference>
<keyword evidence="3" id="KW-1185">Reference proteome</keyword>
<feature type="signal peptide" evidence="1">
    <location>
        <begin position="1"/>
        <end position="23"/>
    </location>
</feature>
<dbReference type="AlphaFoldDB" id="A0A9P0A2B4"/>
<proteinExistence type="predicted"/>
<dbReference type="Proteomes" id="UP001152759">
    <property type="component" value="Chromosome 2"/>
</dbReference>
<accession>A0A9P0A2B4</accession>
<dbReference type="EMBL" id="OU963863">
    <property type="protein sequence ID" value="CAH0384840.1"/>
    <property type="molecule type" value="Genomic_DNA"/>
</dbReference>
<protein>
    <submittedName>
        <fullName evidence="2">Uncharacterized protein</fullName>
    </submittedName>
</protein>
<evidence type="ECO:0000313" key="3">
    <source>
        <dbReference type="Proteomes" id="UP001152759"/>
    </source>
</evidence>
<name>A0A9P0A2B4_BEMTA</name>
<feature type="chain" id="PRO_5040352610" evidence="1">
    <location>
        <begin position="24"/>
        <end position="291"/>
    </location>
</feature>
<organism evidence="2 3">
    <name type="scientific">Bemisia tabaci</name>
    <name type="common">Sweetpotato whitefly</name>
    <name type="synonym">Aleurodes tabaci</name>
    <dbReference type="NCBI Taxonomy" id="7038"/>
    <lineage>
        <taxon>Eukaryota</taxon>
        <taxon>Metazoa</taxon>
        <taxon>Ecdysozoa</taxon>
        <taxon>Arthropoda</taxon>
        <taxon>Hexapoda</taxon>
        <taxon>Insecta</taxon>
        <taxon>Pterygota</taxon>
        <taxon>Neoptera</taxon>
        <taxon>Paraneoptera</taxon>
        <taxon>Hemiptera</taxon>
        <taxon>Sternorrhyncha</taxon>
        <taxon>Aleyrodoidea</taxon>
        <taxon>Aleyrodidae</taxon>
        <taxon>Aleyrodinae</taxon>
        <taxon>Bemisia</taxon>
    </lineage>
</organism>
<evidence type="ECO:0000313" key="2">
    <source>
        <dbReference type="EMBL" id="CAH0384840.1"/>
    </source>
</evidence>
<keyword evidence="1" id="KW-0732">Signal</keyword>
<gene>
    <name evidence="2" type="ORF">BEMITA_LOCUS4128</name>
</gene>